<sequence>MRGSHIFDTFFTGLILCVPTALYGRMLERHYAAAEQVANAAERPADEGEASSKDIYYVDFLSVLPDSL</sequence>
<organism evidence="2 3">
    <name type="scientific">Ancylostoma ceylanicum</name>
    <dbReference type="NCBI Taxonomy" id="53326"/>
    <lineage>
        <taxon>Eukaryota</taxon>
        <taxon>Metazoa</taxon>
        <taxon>Ecdysozoa</taxon>
        <taxon>Nematoda</taxon>
        <taxon>Chromadorea</taxon>
        <taxon>Rhabditida</taxon>
        <taxon>Rhabditina</taxon>
        <taxon>Rhabditomorpha</taxon>
        <taxon>Strongyloidea</taxon>
        <taxon>Ancylostomatidae</taxon>
        <taxon>Ancylostomatinae</taxon>
        <taxon>Ancylostoma</taxon>
    </lineage>
</organism>
<gene>
    <name evidence="2" type="primary">Acey_s0026.g1359</name>
    <name evidence="2" type="ORF">Y032_0026g1359</name>
</gene>
<proteinExistence type="predicted"/>
<evidence type="ECO:0000313" key="3">
    <source>
        <dbReference type="Proteomes" id="UP000024635"/>
    </source>
</evidence>
<keyword evidence="1" id="KW-1133">Transmembrane helix</keyword>
<accession>A0A016UVE9</accession>
<protein>
    <submittedName>
        <fullName evidence="2">Uncharacterized protein</fullName>
    </submittedName>
</protein>
<dbReference type="Proteomes" id="UP000024635">
    <property type="component" value="Unassembled WGS sequence"/>
</dbReference>
<keyword evidence="1" id="KW-0812">Transmembrane</keyword>
<dbReference type="AlphaFoldDB" id="A0A016UVE9"/>
<evidence type="ECO:0000256" key="1">
    <source>
        <dbReference type="SAM" id="Phobius"/>
    </source>
</evidence>
<reference evidence="3" key="1">
    <citation type="journal article" date="2015" name="Nat. Genet.">
        <title>The genome and transcriptome of the zoonotic hookworm Ancylostoma ceylanicum identify infection-specific gene families.</title>
        <authorList>
            <person name="Schwarz E.M."/>
            <person name="Hu Y."/>
            <person name="Antoshechkin I."/>
            <person name="Miller M.M."/>
            <person name="Sternberg P.W."/>
            <person name="Aroian R.V."/>
        </authorList>
    </citation>
    <scope>NUCLEOTIDE SEQUENCE</scope>
    <source>
        <strain evidence="3">HY135</strain>
    </source>
</reference>
<feature type="transmembrane region" description="Helical" evidence="1">
    <location>
        <begin position="6"/>
        <end position="24"/>
    </location>
</feature>
<keyword evidence="3" id="KW-1185">Reference proteome</keyword>
<evidence type="ECO:0000313" key="2">
    <source>
        <dbReference type="EMBL" id="EYC18777.1"/>
    </source>
</evidence>
<name>A0A016UVE9_9BILA</name>
<keyword evidence="1" id="KW-0472">Membrane</keyword>
<dbReference type="EMBL" id="JARK01001362">
    <property type="protein sequence ID" value="EYC18777.1"/>
    <property type="molecule type" value="Genomic_DNA"/>
</dbReference>
<comment type="caution">
    <text evidence="2">The sequence shown here is derived from an EMBL/GenBank/DDBJ whole genome shotgun (WGS) entry which is preliminary data.</text>
</comment>